<evidence type="ECO:0000313" key="2">
    <source>
        <dbReference type="Proteomes" id="UP000238327"/>
    </source>
</evidence>
<proteinExistence type="predicted"/>
<dbReference type="Proteomes" id="UP000238327">
    <property type="component" value="Chromosome"/>
</dbReference>
<name>A0A2R3QRV3_ECTME</name>
<dbReference type="GO" id="GO:0008168">
    <property type="term" value="F:methyltransferase activity"/>
    <property type="evidence" value="ECO:0007669"/>
    <property type="project" value="UniProtKB-KW"/>
</dbReference>
<dbReference type="RefSeq" id="WP_106739261.1">
    <property type="nucleotide sequence ID" value="NZ_CP027657.1"/>
</dbReference>
<organism evidence="1 2">
    <name type="scientific">Ectopseudomonas mendocina</name>
    <name type="common">Pseudomonas mendocina</name>
    <dbReference type="NCBI Taxonomy" id="300"/>
    <lineage>
        <taxon>Bacteria</taxon>
        <taxon>Pseudomonadati</taxon>
        <taxon>Pseudomonadota</taxon>
        <taxon>Gammaproteobacteria</taxon>
        <taxon>Pseudomonadales</taxon>
        <taxon>Pseudomonadaceae</taxon>
        <taxon>Ectopseudomonas</taxon>
    </lineage>
</organism>
<evidence type="ECO:0000313" key="1">
    <source>
        <dbReference type="EMBL" id="AVO54529.1"/>
    </source>
</evidence>
<dbReference type="Pfam" id="PF05711">
    <property type="entry name" value="TylF"/>
    <property type="match status" value="1"/>
</dbReference>
<dbReference type="EMBL" id="CP027657">
    <property type="protein sequence ID" value="AVO54529.1"/>
    <property type="molecule type" value="Genomic_DNA"/>
</dbReference>
<dbReference type="AlphaFoldDB" id="A0A2R3QRV3"/>
<dbReference type="STRING" id="1001585.MDS_1415"/>
<dbReference type="GO" id="GO:0032259">
    <property type="term" value="P:methylation"/>
    <property type="evidence" value="ECO:0007669"/>
    <property type="project" value="UniProtKB-KW"/>
</dbReference>
<dbReference type="PANTHER" id="PTHR40036">
    <property type="entry name" value="MACROCIN O-METHYLTRANSFERASE"/>
    <property type="match status" value="1"/>
</dbReference>
<dbReference type="InterPro" id="IPR029063">
    <property type="entry name" value="SAM-dependent_MTases_sf"/>
</dbReference>
<keyword evidence="1" id="KW-0808">Transferase</keyword>
<dbReference type="Gene3D" id="3.40.50.150">
    <property type="entry name" value="Vaccinia Virus protein VP39"/>
    <property type="match status" value="1"/>
</dbReference>
<dbReference type="InterPro" id="IPR008884">
    <property type="entry name" value="TylF_MeTrfase"/>
</dbReference>
<keyword evidence="1" id="KW-0489">Methyltransferase</keyword>
<sequence>MPSFKDRARLIYWRLRARAHFNRNDVHGALHRAWAYVHATQLSGDYYEFGVYRGHSLISSWLSYQRCNGRILNSKDLPYERKGSVADFMAHQSMFYGFDSFSGMPENDEGEDTLATGTFMATEQSTRELCAVVGLKAPRLRLVPGLFSDNAQAIGSAPAAIVHLDCDLYLSTRDALNMIGPRLVQGSVLLCDDHDLFRASNDKGQRRALREFLEQSQIELEPWFAYGAASRAYLCHVPNRDGQTAAR</sequence>
<gene>
    <name evidence="1" type="ORF">C7A17_17755</name>
</gene>
<accession>A0A2R3QRV3</accession>
<reference evidence="1 2" key="1">
    <citation type="submission" date="2018-03" db="EMBL/GenBank/DDBJ databases">
        <title>Complete genome sequence and methylome analysis of Pseudomonas mendocina NEB 698.</title>
        <authorList>
            <person name="Morgan R.D."/>
        </authorList>
    </citation>
    <scope>NUCLEOTIDE SEQUENCE [LARGE SCALE GENOMIC DNA]</scope>
    <source>
        <strain evidence="1 2">NEB698</strain>
    </source>
</reference>
<dbReference type="PANTHER" id="PTHR40036:SF1">
    <property type="entry name" value="MACROCIN O-METHYLTRANSFERASE"/>
    <property type="match status" value="1"/>
</dbReference>
<dbReference type="OrthoDB" id="9799872at2"/>
<protein>
    <submittedName>
        <fullName evidence="1">Methyltransferase</fullName>
    </submittedName>
</protein>